<organism evidence="1 2">
    <name type="scientific">Funiculus sociatus GB2-A5</name>
    <dbReference type="NCBI Taxonomy" id="2933946"/>
    <lineage>
        <taxon>Bacteria</taxon>
        <taxon>Bacillati</taxon>
        <taxon>Cyanobacteriota</taxon>
        <taxon>Cyanophyceae</taxon>
        <taxon>Coleofasciculales</taxon>
        <taxon>Coleofasciculaceae</taxon>
        <taxon>Funiculus</taxon>
    </lineage>
</organism>
<proteinExistence type="predicted"/>
<keyword evidence="2" id="KW-1185">Reference proteome</keyword>
<dbReference type="InterPro" id="IPR026411">
    <property type="entry name" value="Cyanosort_A_assoc"/>
</dbReference>
<protein>
    <submittedName>
        <fullName evidence="1">Cyanoexosortase A system-associated protein</fullName>
    </submittedName>
</protein>
<comment type="caution">
    <text evidence="1">The sequence shown here is derived from an EMBL/GenBank/DDBJ whole genome shotgun (WGS) entry which is preliminary data.</text>
</comment>
<gene>
    <name evidence="1" type="ORF">NDI37_04625</name>
</gene>
<dbReference type="Proteomes" id="UP001442494">
    <property type="component" value="Unassembled WGS sequence"/>
</dbReference>
<dbReference type="EMBL" id="JAMPKK010000006">
    <property type="protein sequence ID" value="MEP0863750.1"/>
    <property type="molecule type" value="Genomic_DNA"/>
</dbReference>
<reference evidence="1 2" key="1">
    <citation type="submission" date="2022-04" db="EMBL/GenBank/DDBJ databases">
        <title>Positive selection, recombination, and allopatry shape intraspecific diversity of widespread and dominant cyanobacteria.</title>
        <authorList>
            <person name="Wei J."/>
            <person name="Shu W."/>
            <person name="Hu C."/>
        </authorList>
    </citation>
    <scope>NUCLEOTIDE SEQUENCE [LARGE SCALE GENOMIC DNA]</scope>
    <source>
        <strain evidence="1 2">GB2-A5</strain>
    </source>
</reference>
<evidence type="ECO:0000313" key="1">
    <source>
        <dbReference type="EMBL" id="MEP0863750.1"/>
    </source>
</evidence>
<sequence length="222" mass="25939">MNCWKKIRISLLATTFGSVLFVLAKSILYPSLSDRIQPSLVFPAAVSLPEWQPLASRPLVDQIAESSEYISGRHYRYIQNGFPLDIEMRYLVKTDGNIRLYINKYTNIPSSPDQPLPISRQQHGIGFYSLFVYQKRAYLSACINPRGGSTVTDYQFRRNRYIYDVRLSRFLPWLLGEADLRDVRCLWAHLSVPLNNSSPEKAYQVLEKTWISWYKLWSPRFF</sequence>
<accession>A0ABV0JKG4</accession>
<dbReference type="RefSeq" id="WP_190422639.1">
    <property type="nucleotide sequence ID" value="NZ_JAMPKK010000006.1"/>
</dbReference>
<evidence type="ECO:0000313" key="2">
    <source>
        <dbReference type="Proteomes" id="UP001442494"/>
    </source>
</evidence>
<name>A0ABV0JKG4_9CYAN</name>
<dbReference type="NCBIfam" id="TIGR04153">
    <property type="entry name" value="cyanosortA_assc"/>
    <property type="match status" value="1"/>
</dbReference>